<evidence type="ECO:0000313" key="8">
    <source>
        <dbReference type="EMBL" id="SCM59483.1"/>
    </source>
</evidence>
<evidence type="ECO:0000313" key="9">
    <source>
        <dbReference type="Proteomes" id="UP000178485"/>
    </source>
</evidence>
<comment type="subcellular location">
    <subcellularLocation>
        <location evidence="2">Cytoplasm</location>
    </subcellularLocation>
</comment>
<dbReference type="AlphaFoldDB" id="A0A1G4GAA7"/>
<dbReference type="Pfam" id="PF01370">
    <property type="entry name" value="Epimerase"/>
    <property type="match status" value="1"/>
</dbReference>
<evidence type="ECO:0000256" key="1">
    <source>
        <dbReference type="ARBA" id="ARBA00001911"/>
    </source>
</evidence>
<comment type="cofactor">
    <cofactor evidence="1">
        <name>NAD(+)</name>
        <dbReference type="ChEBI" id="CHEBI:57540"/>
    </cofactor>
</comment>
<name>A0A1G4GAA7_9BACT</name>
<dbReference type="EMBL" id="LT608328">
    <property type="protein sequence ID" value="SCM59483.1"/>
    <property type="molecule type" value="Genomic_DNA"/>
</dbReference>
<evidence type="ECO:0000256" key="3">
    <source>
        <dbReference type="ARBA" id="ARBA00022490"/>
    </source>
</evidence>
<keyword evidence="5" id="KW-0520">NAD</keyword>
<dbReference type="Gene3D" id="3.40.50.720">
    <property type="entry name" value="NAD(P)-binding Rossmann-like Domain"/>
    <property type="match status" value="1"/>
</dbReference>
<evidence type="ECO:0000256" key="5">
    <source>
        <dbReference type="ARBA" id="ARBA00023027"/>
    </source>
</evidence>
<evidence type="ECO:0000256" key="6">
    <source>
        <dbReference type="ARBA" id="ARBA00023239"/>
    </source>
</evidence>
<gene>
    <name evidence="8" type="ORF">ING2E5A_2687</name>
</gene>
<dbReference type="PANTHER" id="PTHR43078:SF6">
    <property type="entry name" value="UDP-GLUCURONIC ACID DECARBOXYLASE 1"/>
    <property type="match status" value="1"/>
</dbReference>
<dbReference type="FunFam" id="3.40.50.720:FF:000150">
    <property type="entry name" value="UDP-glucuronic acid decarboxylase 6"/>
    <property type="match status" value="1"/>
</dbReference>
<dbReference type="InterPro" id="IPR036291">
    <property type="entry name" value="NAD(P)-bd_dom_sf"/>
</dbReference>
<dbReference type="KEGG" id="pmuc:ING2E5A_2687"/>
<dbReference type="EC" id="4.1.1.35" evidence="8"/>
<dbReference type="CDD" id="cd05230">
    <property type="entry name" value="UGD_SDR_e"/>
    <property type="match status" value="1"/>
</dbReference>
<feature type="domain" description="NAD-dependent epimerase/dehydratase" evidence="7">
    <location>
        <begin position="4"/>
        <end position="240"/>
    </location>
</feature>
<evidence type="ECO:0000256" key="2">
    <source>
        <dbReference type="ARBA" id="ARBA00004496"/>
    </source>
</evidence>
<keyword evidence="3" id="KW-0963">Cytoplasm</keyword>
<dbReference type="GO" id="GO:0005737">
    <property type="term" value="C:cytoplasm"/>
    <property type="evidence" value="ECO:0007669"/>
    <property type="project" value="UniProtKB-SubCell"/>
</dbReference>
<evidence type="ECO:0000259" key="7">
    <source>
        <dbReference type="Pfam" id="PF01370"/>
    </source>
</evidence>
<evidence type="ECO:0000256" key="4">
    <source>
        <dbReference type="ARBA" id="ARBA00022793"/>
    </source>
</evidence>
<keyword evidence="9" id="KW-1185">Reference proteome</keyword>
<accession>A0A1G4GAA7</accession>
<sequence>MKRILVTGGAGFIGSHLCERLLREGNRVICLDNFLTGKKENIAHLMGNRFFELVEHDIMYAYPIDPVDEIYHLACPASPVHYQRDPIRTMKISVLGSYNVLGMAKLHRCKILLTSTSEIYGDPLVHPQPENYWGNVNTIGPRSCYDEGKRAAETLFMDYYRQEKVRIKIVRIFNTYGPGMLPDDGRVISNFILQALQNKDITIYGDGTQTRSFQYIDDLIEGLVRMMETGDHFTGPVNIGNPGEFTIRELAEQIISLSGSASRLVFHPLPADDPKQRRPDITLAREVLSWEPTIQLREGLLRMISYFRNRLEAESVVKSNVATIGL</sequence>
<keyword evidence="6 8" id="KW-0456">Lyase</keyword>
<dbReference type="InterPro" id="IPR044516">
    <property type="entry name" value="UXS-like"/>
</dbReference>
<dbReference type="STRING" id="1642646.ING2E5A_2687"/>
<proteinExistence type="predicted"/>
<dbReference type="GO" id="GO:0070403">
    <property type="term" value="F:NAD+ binding"/>
    <property type="evidence" value="ECO:0007669"/>
    <property type="project" value="InterPro"/>
</dbReference>
<dbReference type="RefSeq" id="WP_071137766.1">
    <property type="nucleotide sequence ID" value="NZ_LT608328.1"/>
</dbReference>
<dbReference type="Proteomes" id="UP000178485">
    <property type="component" value="Chromosome i"/>
</dbReference>
<reference evidence="8 9" key="1">
    <citation type="submission" date="2016-08" db="EMBL/GenBank/DDBJ databases">
        <authorList>
            <person name="Seilhamer J.J."/>
        </authorList>
    </citation>
    <scope>NUCLEOTIDE SEQUENCE [LARGE SCALE GENOMIC DNA]</scope>
    <source>
        <strain evidence="8">ING2-E5A</strain>
    </source>
</reference>
<dbReference type="PANTHER" id="PTHR43078">
    <property type="entry name" value="UDP-GLUCURONIC ACID DECARBOXYLASE-RELATED"/>
    <property type="match status" value="1"/>
</dbReference>
<dbReference type="SUPFAM" id="SSF51735">
    <property type="entry name" value="NAD(P)-binding Rossmann-fold domains"/>
    <property type="match status" value="1"/>
</dbReference>
<dbReference type="GO" id="GO:0033320">
    <property type="term" value="P:UDP-D-xylose biosynthetic process"/>
    <property type="evidence" value="ECO:0007669"/>
    <property type="project" value="UniProtKB-UniPathway"/>
</dbReference>
<organism evidence="8 9">
    <name type="scientific">Petrimonas mucosa</name>
    <dbReference type="NCBI Taxonomy" id="1642646"/>
    <lineage>
        <taxon>Bacteria</taxon>
        <taxon>Pseudomonadati</taxon>
        <taxon>Bacteroidota</taxon>
        <taxon>Bacteroidia</taxon>
        <taxon>Bacteroidales</taxon>
        <taxon>Dysgonomonadaceae</taxon>
        <taxon>Petrimonas</taxon>
    </lineage>
</organism>
<dbReference type="InterPro" id="IPR001509">
    <property type="entry name" value="Epimerase_deHydtase"/>
</dbReference>
<dbReference type="UniPathway" id="UPA00796">
    <property type="reaction ID" value="UER00771"/>
</dbReference>
<dbReference type="GO" id="GO:0048040">
    <property type="term" value="F:UDP-glucuronate decarboxylase activity"/>
    <property type="evidence" value="ECO:0007669"/>
    <property type="project" value="UniProtKB-EC"/>
</dbReference>
<keyword evidence="4" id="KW-0210">Decarboxylase</keyword>
<protein>
    <submittedName>
        <fullName evidence="8">UDP-glucuronic acid decarboxylase 1</fullName>
        <ecNumber evidence="8">4.1.1.35</ecNumber>
    </submittedName>
</protein>
<dbReference type="GO" id="GO:0042732">
    <property type="term" value="P:D-xylose metabolic process"/>
    <property type="evidence" value="ECO:0007669"/>
    <property type="project" value="InterPro"/>
</dbReference>